<evidence type="ECO:0000256" key="5">
    <source>
        <dbReference type="ARBA" id="ARBA00023136"/>
    </source>
</evidence>
<keyword evidence="7" id="KW-0547">Nucleotide-binding</keyword>
<evidence type="ECO:0000256" key="1">
    <source>
        <dbReference type="ARBA" id="ARBA00004202"/>
    </source>
</evidence>
<comment type="caution">
    <text evidence="7">The sequence shown here is derived from an EMBL/GenBank/DDBJ whole genome shotgun (WGS) entry which is preliminary data.</text>
</comment>
<evidence type="ECO:0000256" key="4">
    <source>
        <dbReference type="ARBA" id="ARBA00022475"/>
    </source>
</evidence>
<keyword evidence="4" id="KW-1003">Cell membrane</keyword>
<evidence type="ECO:0000313" key="7">
    <source>
        <dbReference type="EMBL" id="MCP2369645.1"/>
    </source>
</evidence>
<proteinExistence type="inferred from homology"/>
<dbReference type="Gene3D" id="3.40.50.300">
    <property type="entry name" value="P-loop containing nucleotide triphosphate hydrolases"/>
    <property type="match status" value="1"/>
</dbReference>
<comment type="similarity">
    <text evidence="2">Belongs to the ABC transporter superfamily.</text>
</comment>
<protein>
    <submittedName>
        <fullName evidence="7">Energy-coupling factor transporter ATP-binding protein EcfA2</fullName>
    </submittedName>
</protein>
<comment type="subcellular location">
    <subcellularLocation>
        <location evidence="1">Cell membrane</location>
        <topology evidence="1">Peripheral membrane protein</topology>
    </subcellularLocation>
</comment>
<organism evidence="7 8">
    <name type="scientific">Agromyces terreus</name>
    <dbReference type="NCBI Taxonomy" id="424795"/>
    <lineage>
        <taxon>Bacteria</taxon>
        <taxon>Bacillati</taxon>
        <taxon>Actinomycetota</taxon>
        <taxon>Actinomycetes</taxon>
        <taxon>Micrococcales</taxon>
        <taxon>Microbacteriaceae</taxon>
        <taxon>Agromyces</taxon>
    </lineage>
</organism>
<dbReference type="GO" id="GO:0006302">
    <property type="term" value="P:double-strand break repair"/>
    <property type="evidence" value="ECO:0007669"/>
    <property type="project" value="InterPro"/>
</dbReference>
<evidence type="ECO:0000256" key="2">
    <source>
        <dbReference type="ARBA" id="ARBA00005417"/>
    </source>
</evidence>
<evidence type="ECO:0000313" key="8">
    <source>
        <dbReference type="Proteomes" id="UP001139722"/>
    </source>
</evidence>
<keyword evidence="5" id="KW-0472">Membrane</keyword>
<dbReference type="PANTHER" id="PTHR43166">
    <property type="entry name" value="AMINO ACID IMPORT ATP-BINDING PROTEIN"/>
    <property type="match status" value="1"/>
</dbReference>
<dbReference type="RefSeq" id="WP_156998998.1">
    <property type="nucleotide sequence ID" value="NZ_BAAANU010000002.1"/>
</dbReference>
<dbReference type="AlphaFoldDB" id="A0A9X2GV99"/>
<dbReference type="Pfam" id="PF13476">
    <property type="entry name" value="AAA_23"/>
    <property type="match status" value="1"/>
</dbReference>
<dbReference type="InterPro" id="IPR038729">
    <property type="entry name" value="Rad50/SbcC_AAA"/>
</dbReference>
<name>A0A9X2GV99_9MICO</name>
<gene>
    <name evidence="7" type="ORF">BJ978_000321</name>
</gene>
<dbReference type="PANTHER" id="PTHR43166:SF9">
    <property type="entry name" value="GLUTAMATE_ASPARTATE IMPORT ATP-BINDING PROTEIN GLTL"/>
    <property type="match status" value="1"/>
</dbReference>
<evidence type="ECO:0000259" key="6">
    <source>
        <dbReference type="Pfam" id="PF13476"/>
    </source>
</evidence>
<keyword evidence="3" id="KW-0813">Transport</keyword>
<accession>A0A9X2GV99</accession>
<evidence type="ECO:0000256" key="3">
    <source>
        <dbReference type="ARBA" id="ARBA00022448"/>
    </source>
</evidence>
<dbReference type="GO" id="GO:0016887">
    <property type="term" value="F:ATP hydrolysis activity"/>
    <property type="evidence" value="ECO:0007669"/>
    <property type="project" value="InterPro"/>
</dbReference>
<keyword evidence="8" id="KW-1185">Reference proteome</keyword>
<keyword evidence="7" id="KW-0067">ATP-binding</keyword>
<dbReference type="OrthoDB" id="9791620at2"/>
<dbReference type="GO" id="GO:0005524">
    <property type="term" value="F:ATP binding"/>
    <property type="evidence" value="ECO:0007669"/>
    <property type="project" value="UniProtKB-KW"/>
</dbReference>
<sequence length="609" mass="65779">MWISRVRVTGGFLRGLDLQFGRGLNVIIGARGAGKTTLLELVRHALGAEHADQSNAKQRQQFLDAVLGAGEIEIDLHTAEGGRRLVVDARGGGRHAEFANSALVLGQSELEEIASDPLSRLRLLDLRIGSEAQPSEMPDPGALSGELFRLREEMADLQDVIAHRDRFRAERDLLSSQEEMILGGGSVELASKREELRSAEERITRTGRELDGFSSLISGANDALDRQTAQGSRLADLLAQAQSLPLSERSRTGLQRARDLSTATLDAIARLRDSIALDVEETRALNVREREIAAPLRGFLEEAESGLGQLTAQARVIETELEAISSKEQRLRYLEGRYAELLAARNEVFQAIEAAEESKFVARSSVAKAITGAIANNVVVVVDHFADSGELRSFLSIALRGSNTRSSLSDAIAERVLPRHLLELVEAQDAAQLSAVAGVGIDRAAKVLDHLHTRNGVEALARVQSKDSVDFRLRDGAVDKGVESLSTGQKCAVTLPILLSERSRALVLDQPEDHLDNAFLVSNVVRGLIDRSRDGAQTIVATHNANIPVLGSAPHVVVLSSNGLNGSALASAPFDDPEIVDAITSLMEGGREAFARRSDFYQRHGGLYG</sequence>
<dbReference type="GO" id="GO:0005886">
    <property type="term" value="C:plasma membrane"/>
    <property type="evidence" value="ECO:0007669"/>
    <property type="project" value="UniProtKB-SubCell"/>
</dbReference>
<dbReference type="InterPro" id="IPR050086">
    <property type="entry name" value="MetN_ABC_transporter-like"/>
</dbReference>
<reference evidence="7" key="1">
    <citation type="submission" date="2022-06" db="EMBL/GenBank/DDBJ databases">
        <title>Sequencing the genomes of 1000 actinobacteria strains.</title>
        <authorList>
            <person name="Klenk H.-P."/>
        </authorList>
    </citation>
    <scope>NUCLEOTIDE SEQUENCE</scope>
    <source>
        <strain evidence="7">DSM 22016</strain>
    </source>
</reference>
<feature type="domain" description="Rad50/SbcC-type AAA" evidence="6">
    <location>
        <begin position="12"/>
        <end position="125"/>
    </location>
</feature>
<dbReference type="SUPFAM" id="SSF52540">
    <property type="entry name" value="P-loop containing nucleoside triphosphate hydrolases"/>
    <property type="match status" value="1"/>
</dbReference>
<dbReference type="EMBL" id="JAMZDY010000001">
    <property type="protein sequence ID" value="MCP2369645.1"/>
    <property type="molecule type" value="Genomic_DNA"/>
</dbReference>
<dbReference type="InterPro" id="IPR027417">
    <property type="entry name" value="P-loop_NTPase"/>
</dbReference>
<dbReference type="Proteomes" id="UP001139722">
    <property type="component" value="Unassembled WGS sequence"/>
</dbReference>